<dbReference type="GO" id="GO:0005975">
    <property type="term" value="P:carbohydrate metabolic process"/>
    <property type="evidence" value="ECO:0007669"/>
    <property type="project" value="InterPro"/>
</dbReference>
<dbReference type="GO" id="GO:0005737">
    <property type="term" value="C:cytoplasm"/>
    <property type="evidence" value="ECO:0007669"/>
    <property type="project" value="TreeGrafter"/>
</dbReference>
<evidence type="ECO:0000256" key="7">
    <source>
        <dbReference type="ARBA" id="ARBA00022840"/>
    </source>
</evidence>
<evidence type="ECO:0000256" key="2">
    <source>
        <dbReference type="ARBA" id="ARBA00008420"/>
    </source>
</evidence>
<organism evidence="10 11">
    <name type="scientific">Adonisia turfae CCMR0082</name>
    <dbReference type="NCBI Taxonomy" id="2304604"/>
    <lineage>
        <taxon>Bacteria</taxon>
        <taxon>Bacillati</taxon>
        <taxon>Cyanobacteriota</taxon>
        <taxon>Adonisia</taxon>
        <taxon>Adonisia turfae</taxon>
    </lineage>
</organism>
<sequence>MHDCPLVWIIMGVAGSGKTLVGRMLAERLESDFLEGDRRHPLSNIHKMSSQQPLDDGDRQQWLLEIQGDMHRAIAKNRETVITCSALKVAYREQLSALDRVQLVWLDVPKAELERRLLRRSNHYMKPDMLASQFATFEPIAPDETVITVDGRLLPARIVDELLNQATWLFPDLEKPWWKRAGGDDSTNSDVGDAVMYSDIYGDDF</sequence>
<evidence type="ECO:0000256" key="1">
    <source>
        <dbReference type="ARBA" id="ARBA00004761"/>
    </source>
</evidence>
<comment type="similarity">
    <text evidence="2 9">Belongs to the gluconokinase GntK/GntV family.</text>
</comment>
<name>A0A6M0S880_9CYAN</name>
<comment type="pathway">
    <text evidence="1">Carbohydrate acid metabolism.</text>
</comment>
<evidence type="ECO:0000256" key="5">
    <source>
        <dbReference type="ARBA" id="ARBA00022741"/>
    </source>
</evidence>
<dbReference type="Pfam" id="PF13671">
    <property type="entry name" value="AAA_33"/>
    <property type="match status" value="1"/>
</dbReference>
<proteinExistence type="inferred from homology"/>
<dbReference type="SUPFAM" id="SSF52540">
    <property type="entry name" value="P-loop containing nucleoside triphosphate hydrolases"/>
    <property type="match status" value="1"/>
</dbReference>
<keyword evidence="6 9" id="KW-0418">Kinase</keyword>
<comment type="catalytic activity">
    <reaction evidence="8 9">
        <text>D-gluconate + ATP = 6-phospho-D-gluconate + ADP + H(+)</text>
        <dbReference type="Rhea" id="RHEA:19433"/>
        <dbReference type="ChEBI" id="CHEBI:15378"/>
        <dbReference type="ChEBI" id="CHEBI:18391"/>
        <dbReference type="ChEBI" id="CHEBI:30616"/>
        <dbReference type="ChEBI" id="CHEBI:58759"/>
        <dbReference type="ChEBI" id="CHEBI:456216"/>
        <dbReference type="EC" id="2.7.1.12"/>
    </reaction>
</comment>
<gene>
    <name evidence="10" type="ORF">D0962_16040</name>
</gene>
<dbReference type="AlphaFoldDB" id="A0A6M0S880"/>
<accession>A0A6M0S880</accession>
<dbReference type="EMBL" id="QZCE01000002">
    <property type="protein sequence ID" value="NEZ64283.1"/>
    <property type="molecule type" value="Genomic_DNA"/>
</dbReference>
<evidence type="ECO:0000256" key="9">
    <source>
        <dbReference type="RuleBase" id="RU363066"/>
    </source>
</evidence>
<dbReference type="InterPro" id="IPR027417">
    <property type="entry name" value="P-loop_NTPase"/>
</dbReference>
<evidence type="ECO:0000256" key="6">
    <source>
        <dbReference type="ARBA" id="ARBA00022777"/>
    </source>
</evidence>
<protein>
    <recommendedName>
        <fullName evidence="3 9">Gluconokinase</fullName>
        <ecNumber evidence="3 9">2.7.1.12</ecNumber>
    </recommendedName>
</protein>
<comment type="caution">
    <text evidence="10">The sequence shown here is derived from an EMBL/GenBank/DDBJ whole genome shotgun (WGS) entry which is preliminary data.</text>
</comment>
<dbReference type="Gene3D" id="3.40.50.300">
    <property type="entry name" value="P-loop containing nucleotide triphosphate hydrolases"/>
    <property type="match status" value="1"/>
</dbReference>
<dbReference type="NCBIfam" id="TIGR01313">
    <property type="entry name" value="therm_gnt_kin"/>
    <property type="match status" value="1"/>
</dbReference>
<evidence type="ECO:0000256" key="3">
    <source>
        <dbReference type="ARBA" id="ARBA00012054"/>
    </source>
</evidence>
<evidence type="ECO:0000256" key="8">
    <source>
        <dbReference type="ARBA" id="ARBA00048090"/>
    </source>
</evidence>
<keyword evidence="7 9" id="KW-0067">ATP-binding</keyword>
<keyword evidence="4 9" id="KW-0808">Transferase</keyword>
<dbReference type="GO" id="GO:0046316">
    <property type="term" value="F:gluconokinase activity"/>
    <property type="evidence" value="ECO:0007669"/>
    <property type="project" value="UniProtKB-EC"/>
</dbReference>
<dbReference type="RefSeq" id="WP_163664438.1">
    <property type="nucleotide sequence ID" value="NZ_QZCE01000002.1"/>
</dbReference>
<dbReference type="InterPro" id="IPR006001">
    <property type="entry name" value="Therm_gnt_kin"/>
</dbReference>
<evidence type="ECO:0000313" key="10">
    <source>
        <dbReference type="EMBL" id="NEZ64283.1"/>
    </source>
</evidence>
<dbReference type="PANTHER" id="PTHR43442">
    <property type="entry name" value="GLUCONOKINASE-RELATED"/>
    <property type="match status" value="1"/>
</dbReference>
<reference evidence="10 11" key="1">
    <citation type="journal article" date="2020" name="Microb. Ecol.">
        <title>Ecogenomics of the Marine Benthic Filamentous Cyanobacterium Adonisia.</title>
        <authorList>
            <person name="Walter J.M."/>
            <person name="Coutinho F.H."/>
            <person name="Leomil L."/>
            <person name="Hargreaves P.I."/>
            <person name="Campeao M.E."/>
            <person name="Vieira V.V."/>
            <person name="Silva B.S."/>
            <person name="Fistarol G.O."/>
            <person name="Salomon P.S."/>
            <person name="Sawabe T."/>
            <person name="Mino S."/>
            <person name="Hosokawa M."/>
            <person name="Miyashita H."/>
            <person name="Maruyama F."/>
            <person name="van Verk M.C."/>
            <person name="Dutilh B.E."/>
            <person name="Thompson C.C."/>
            <person name="Thompson F.L."/>
        </authorList>
    </citation>
    <scope>NUCLEOTIDE SEQUENCE [LARGE SCALE GENOMIC DNA]</scope>
    <source>
        <strain evidence="10 11">CCMR0082</strain>
    </source>
</reference>
<dbReference type="EC" id="2.7.1.12" evidence="3 9"/>
<dbReference type="PANTHER" id="PTHR43442:SF3">
    <property type="entry name" value="GLUCONOKINASE-RELATED"/>
    <property type="match status" value="1"/>
</dbReference>
<evidence type="ECO:0000313" key="11">
    <source>
        <dbReference type="Proteomes" id="UP000473574"/>
    </source>
</evidence>
<evidence type="ECO:0000256" key="4">
    <source>
        <dbReference type="ARBA" id="ARBA00022679"/>
    </source>
</evidence>
<dbReference type="Proteomes" id="UP000473574">
    <property type="component" value="Unassembled WGS sequence"/>
</dbReference>
<keyword evidence="5 9" id="KW-0547">Nucleotide-binding</keyword>
<dbReference type="CDD" id="cd02021">
    <property type="entry name" value="GntK"/>
    <property type="match status" value="1"/>
</dbReference>
<dbReference type="GO" id="GO:0005524">
    <property type="term" value="F:ATP binding"/>
    <property type="evidence" value="ECO:0007669"/>
    <property type="project" value="UniProtKB-KW"/>
</dbReference>